<gene>
    <name evidence="2" type="ORF">PO587_40670</name>
</gene>
<feature type="non-terminal residue" evidence="2">
    <location>
        <position position="87"/>
    </location>
</feature>
<sequence>MPSTRYALIAGAAATALLATACSGAGAGGSSGGGGKSINVLMVGNPQMEDIQKLTKSTFTKDTGIKVNFTVLPENELRDKVTQDIAT</sequence>
<evidence type="ECO:0000256" key="1">
    <source>
        <dbReference type="SAM" id="SignalP"/>
    </source>
</evidence>
<feature type="signal peptide" evidence="1">
    <location>
        <begin position="1"/>
        <end position="27"/>
    </location>
</feature>
<organism evidence="2 3">
    <name type="scientific">Streptomyces gilvifuscus</name>
    <dbReference type="NCBI Taxonomy" id="1550617"/>
    <lineage>
        <taxon>Bacteria</taxon>
        <taxon>Bacillati</taxon>
        <taxon>Actinomycetota</taxon>
        <taxon>Actinomycetes</taxon>
        <taxon>Kitasatosporales</taxon>
        <taxon>Streptomycetaceae</taxon>
        <taxon>Streptomyces</taxon>
    </lineage>
</organism>
<dbReference type="Gene3D" id="3.40.190.10">
    <property type="entry name" value="Periplasmic binding protein-like II"/>
    <property type="match status" value="1"/>
</dbReference>
<evidence type="ECO:0000313" key="3">
    <source>
        <dbReference type="Proteomes" id="UP001221328"/>
    </source>
</evidence>
<dbReference type="EMBL" id="JAQOSK010000026">
    <property type="protein sequence ID" value="MDC2960757.1"/>
    <property type="molecule type" value="Genomic_DNA"/>
</dbReference>
<reference evidence="2 3" key="1">
    <citation type="journal article" date="2015" name="Int. J. Syst. Evol. Microbiol.">
        <title>Streptomyces gilvifuscus sp. nov., an actinomycete that produces antibacterial compounds isolated from soil.</title>
        <authorList>
            <person name="Nguyen T.M."/>
            <person name="Kim J."/>
        </authorList>
    </citation>
    <scope>NUCLEOTIDE SEQUENCE [LARGE SCALE GENOMIC DNA]</scope>
    <source>
        <strain evidence="2 3">T113</strain>
    </source>
</reference>
<keyword evidence="3" id="KW-1185">Reference proteome</keyword>
<feature type="chain" id="PRO_5047216319" evidence="1">
    <location>
        <begin position="28"/>
        <end position="87"/>
    </location>
</feature>
<dbReference type="SUPFAM" id="SSF53850">
    <property type="entry name" value="Periplasmic binding protein-like II"/>
    <property type="match status" value="1"/>
</dbReference>
<name>A0ABT5G7A5_9ACTN</name>
<evidence type="ECO:0000313" key="2">
    <source>
        <dbReference type="EMBL" id="MDC2960757.1"/>
    </source>
</evidence>
<proteinExistence type="predicted"/>
<dbReference type="PROSITE" id="PS51257">
    <property type="entry name" value="PROKAR_LIPOPROTEIN"/>
    <property type="match status" value="1"/>
</dbReference>
<accession>A0ABT5G7A5</accession>
<dbReference type="Proteomes" id="UP001221328">
    <property type="component" value="Unassembled WGS sequence"/>
</dbReference>
<keyword evidence="1" id="KW-0732">Signal</keyword>
<comment type="caution">
    <text evidence="2">The sequence shown here is derived from an EMBL/GenBank/DDBJ whole genome shotgun (WGS) entry which is preliminary data.</text>
</comment>
<protein>
    <submittedName>
        <fullName evidence="2">Sugar ABC transporter substrate-binding protein</fullName>
    </submittedName>
</protein>